<comment type="caution">
    <text evidence="2">The sequence shown here is derived from an EMBL/GenBank/DDBJ whole genome shotgun (WGS) entry which is preliminary data.</text>
</comment>
<feature type="transmembrane region" description="Helical" evidence="1">
    <location>
        <begin position="96"/>
        <end position="115"/>
    </location>
</feature>
<accession>A0A0P7ZJ26</accession>
<dbReference type="AlphaFoldDB" id="A0A0P7ZJ26"/>
<sequence>MDNDSNELKSLEYIANYRPIIPVFIPYKYVLIHTKKGIILARETNDKKIVRNLLNNRLYNLKSEDKKEYVSEMYVFNALKDQRDKDKDSDNKKMQWMQFITSPVLGALTALYINYTTTVSLFQTMAGVFGLAFLIYTIYIIKGRLKKNSDEIYHTVLKEIG</sequence>
<dbReference type="EMBL" id="LKCM01000128">
    <property type="protein sequence ID" value="KPQ43782.1"/>
    <property type="molecule type" value="Genomic_DNA"/>
</dbReference>
<keyword evidence="1" id="KW-0472">Membrane</keyword>
<feature type="transmembrane region" description="Helical" evidence="1">
    <location>
        <begin position="121"/>
        <end position="141"/>
    </location>
</feature>
<name>A0A0P7ZJ26_9EURY</name>
<evidence type="ECO:0000313" key="3">
    <source>
        <dbReference type="Proteomes" id="UP000050360"/>
    </source>
</evidence>
<evidence type="ECO:0000313" key="2">
    <source>
        <dbReference type="EMBL" id="KPQ43782.1"/>
    </source>
</evidence>
<keyword evidence="1" id="KW-0812">Transmembrane</keyword>
<protein>
    <submittedName>
        <fullName evidence="2">Uncharacterized protein</fullName>
    </submittedName>
</protein>
<proteinExistence type="predicted"/>
<evidence type="ECO:0000256" key="1">
    <source>
        <dbReference type="SAM" id="Phobius"/>
    </source>
</evidence>
<reference evidence="2 3" key="1">
    <citation type="submission" date="2015-09" db="EMBL/GenBank/DDBJ databases">
        <title>A metagenomics-based metabolic model of nitrate-dependent anaerobic oxidation of methane by Methanoperedens-like archaea.</title>
        <authorList>
            <person name="Arshad A."/>
            <person name="Speth D.R."/>
            <person name="De Graaf R.M."/>
            <person name="Op Den Camp H.J."/>
            <person name="Jetten M.S."/>
            <person name="Welte C.U."/>
        </authorList>
    </citation>
    <scope>NUCLEOTIDE SEQUENCE [LARGE SCALE GENOMIC DNA]</scope>
</reference>
<gene>
    <name evidence="2" type="ORF">MPEBLZ_01656</name>
</gene>
<keyword evidence="1" id="KW-1133">Transmembrane helix</keyword>
<dbReference type="Proteomes" id="UP000050360">
    <property type="component" value="Unassembled WGS sequence"/>
</dbReference>
<organism evidence="2 3">
    <name type="scientific">Candidatus Methanoperedens nitratireducens</name>
    <dbReference type="NCBI Taxonomy" id="1392998"/>
    <lineage>
        <taxon>Archaea</taxon>
        <taxon>Methanobacteriati</taxon>
        <taxon>Methanobacteriota</taxon>
        <taxon>Stenosarchaea group</taxon>
        <taxon>Methanomicrobia</taxon>
        <taxon>Methanosarcinales</taxon>
        <taxon>ANME-2 cluster</taxon>
        <taxon>Candidatus Methanoperedentaceae</taxon>
        <taxon>Candidatus Methanoperedens</taxon>
    </lineage>
</organism>